<protein>
    <submittedName>
        <fullName evidence="1">Uncharacterized protein</fullName>
    </submittedName>
</protein>
<keyword evidence="2" id="KW-1185">Reference proteome</keyword>
<sequence>MMLMLSGRNAACSLRYLVIRKAAQGRSNAAVPLLGCRRDMTIVRTRQSHRLLSHKINRNSNEYDKTISNSTAVASASIKWNWNIVTVLAVIISGTFFDRFGIDDGTTDTDTDRMMIVELAPPQRRETLFQIRLGNSVVIDHTELSVSASTTIAHNDDVNLVLPEDKEKISLFLYELMSHIQLVHLKESDDGYNNNKLPLGLPGLCCKHCALKKRKKSRSSTHQIFPMNPRTLPVQVRKKLYNHLRRCEHVQPEIKMELKRLKNIENNNIINNEMTTTNISREERQYFKRLWFRMGHKIELYPGDDGINKRRAA</sequence>
<gene>
    <name evidence="1" type="ORF">FRACYDRAFT_237786</name>
</gene>
<proteinExistence type="predicted"/>
<name>A0A1E7FGR7_9STRA</name>
<dbReference type="OrthoDB" id="10638718at2759"/>
<dbReference type="EMBL" id="KV784357">
    <property type="protein sequence ID" value="OEU17370.1"/>
    <property type="molecule type" value="Genomic_DNA"/>
</dbReference>
<evidence type="ECO:0000313" key="1">
    <source>
        <dbReference type="EMBL" id="OEU17370.1"/>
    </source>
</evidence>
<organism evidence="1 2">
    <name type="scientific">Fragilariopsis cylindrus CCMP1102</name>
    <dbReference type="NCBI Taxonomy" id="635003"/>
    <lineage>
        <taxon>Eukaryota</taxon>
        <taxon>Sar</taxon>
        <taxon>Stramenopiles</taxon>
        <taxon>Ochrophyta</taxon>
        <taxon>Bacillariophyta</taxon>
        <taxon>Bacillariophyceae</taxon>
        <taxon>Bacillariophycidae</taxon>
        <taxon>Bacillariales</taxon>
        <taxon>Bacillariaceae</taxon>
        <taxon>Fragilariopsis</taxon>
    </lineage>
</organism>
<dbReference type="AlphaFoldDB" id="A0A1E7FGR7"/>
<dbReference type="KEGG" id="fcy:FRACYDRAFT_237786"/>
<evidence type="ECO:0000313" key="2">
    <source>
        <dbReference type="Proteomes" id="UP000095751"/>
    </source>
</evidence>
<dbReference type="Proteomes" id="UP000095751">
    <property type="component" value="Unassembled WGS sequence"/>
</dbReference>
<dbReference type="InParanoid" id="A0A1E7FGR7"/>
<reference evidence="1 2" key="1">
    <citation type="submission" date="2016-09" db="EMBL/GenBank/DDBJ databases">
        <title>Extensive genetic diversity and differential bi-allelic expression allows diatom success in the polar Southern Ocean.</title>
        <authorList>
            <consortium name="DOE Joint Genome Institute"/>
            <person name="Mock T."/>
            <person name="Otillar R.P."/>
            <person name="Strauss J."/>
            <person name="Dupont C."/>
            <person name="Frickenhaus S."/>
            <person name="Maumus F."/>
            <person name="Mcmullan M."/>
            <person name="Sanges R."/>
            <person name="Schmutz J."/>
            <person name="Toseland A."/>
            <person name="Valas R."/>
            <person name="Veluchamy A."/>
            <person name="Ward B.J."/>
            <person name="Allen A."/>
            <person name="Barry K."/>
            <person name="Falciatore A."/>
            <person name="Ferrante M."/>
            <person name="Fortunato A.E."/>
            <person name="Gloeckner G."/>
            <person name="Gruber A."/>
            <person name="Hipkin R."/>
            <person name="Janech M."/>
            <person name="Kroth P."/>
            <person name="Leese F."/>
            <person name="Lindquist E."/>
            <person name="Lyon B.R."/>
            <person name="Martin J."/>
            <person name="Mayer C."/>
            <person name="Parker M."/>
            <person name="Quesneville H."/>
            <person name="Raymond J."/>
            <person name="Uhlig C."/>
            <person name="Valentin K.U."/>
            <person name="Worden A.Z."/>
            <person name="Armbrust E.V."/>
            <person name="Bowler C."/>
            <person name="Green B."/>
            <person name="Moulton V."/>
            <person name="Van Oosterhout C."/>
            <person name="Grigoriev I."/>
        </authorList>
    </citation>
    <scope>NUCLEOTIDE SEQUENCE [LARGE SCALE GENOMIC DNA]</scope>
    <source>
        <strain evidence="1 2">CCMP1102</strain>
    </source>
</reference>
<accession>A0A1E7FGR7</accession>